<dbReference type="InterPro" id="IPR047122">
    <property type="entry name" value="Trans-enoyl_RdTase-like"/>
</dbReference>
<evidence type="ECO:0000256" key="4">
    <source>
        <dbReference type="ARBA" id="ARBA00023002"/>
    </source>
</evidence>
<dbReference type="GO" id="GO:0016651">
    <property type="term" value="F:oxidoreductase activity, acting on NAD(P)H"/>
    <property type="evidence" value="ECO:0007669"/>
    <property type="project" value="InterPro"/>
</dbReference>
<accession>A0A5N6T4R2</accession>
<dbReference type="PANTHER" id="PTHR45348:SF2">
    <property type="entry name" value="ZINC-TYPE ALCOHOL DEHYDROGENASE-LIKE PROTEIN C2E1P3.01"/>
    <property type="match status" value="1"/>
</dbReference>
<dbReference type="GO" id="GO:0000166">
    <property type="term" value="F:nucleotide binding"/>
    <property type="evidence" value="ECO:0007669"/>
    <property type="project" value="UniProtKB-KW"/>
</dbReference>
<sequence length="347" mass="37628">MDENKAALLKSPRASVEVEQIQTWVPGAGEVLVRNEAIAFNPIEAKIQKWEMFQIEYPAILGYTFGGTVASVGPNVDSVKVGDRVAVACWGRAAVDKRFGAYQKYPLALEENVVKLDSQTSLEEGSGVMANLATVVAALSVCMKLGYPPINGRAPRNGKRIFIYGGSSSVGGLAVQYATDAGYEVVTTSSPTNWDLVQRRDPSYIIDHTTPKNRLLGSIKANGPYDGIFDAIGSSEVTELLGDLLAEDGGLFWSTSPTPADPRLPKNVKKEWAGYSDLLVSRDENKDAKLWYLQQYLPIGLSSGRIFSNPSYVFPGGLESVQDALDAFMAGKVSGKKVFVNPQDQRH</sequence>
<protein>
    <submittedName>
        <fullName evidence="6">Chaperonin 10-like protein</fullName>
    </submittedName>
</protein>
<evidence type="ECO:0000256" key="2">
    <source>
        <dbReference type="ARBA" id="ARBA00022741"/>
    </source>
</evidence>
<dbReference type="InterPro" id="IPR013154">
    <property type="entry name" value="ADH-like_N"/>
</dbReference>
<feature type="domain" description="Enoyl reductase (ER)" evidence="5">
    <location>
        <begin position="7"/>
        <end position="339"/>
    </location>
</feature>
<keyword evidence="2" id="KW-0547">Nucleotide-binding</keyword>
<dbReference type="SMART" id="SM00829">
    <property type="entry name" value="PKS_ER"/>
    <property type="match status" value="1"/>
</dbReference>
<keyword evidence="4" id="KW-0560">Oxidoreductase</keyword>
<evidence type="ECO:0000256" key="3">
    <source>
        <dbReference type="ARBA" id="ARBA00022857"/>
    </source>
</evidence>
<keyword evidence="7" id="KW-1185">Reference proteome</keyword>
<dbReference type="SUPFAM" id="SSF50129">
    <property type="entry name" value="GroES-like"/>
    <property type="match status" value="1"/>
</dbReference>
<evidence type="ECO:0000259" key="5">
    <source>
        <dbReference type="SMART" id="SM00829"/>
    </source>
</evidence>
<proteinExistence type="inferred from homology"/>
<dbReference type="InterPro" id="IPR036291">
    <property type="entry name" value="NAD(P)-bd_dom_sf"/>
</dbReference>
<dbReference type="GeneID" id="43641003"/>
<reference evidence="6 7" key="1">
    <citation type="submission" date="2019-04" db="EMBL/GenBank/DDBJ databases">
        <title>Friends and foes A comparative genomics study of 23 Aspergillus species from section Flavi.</title>
        <authorList>
            <consortium name="DOE Joint Genome Institute"/>
            <person name="Kjaerbolling I."/>
            <person name="Vesth T."/>
            <person name="Frisvad J.C."/>
            <person name="Nybo J.L."/>
            <person name="Theobald S."/>
            <person name="Kildgaard S."/>
            <person name="Isbrandt T."/>
            <person name="Kuo A."/>
            <person name="Sato A."/>
            <person name="Lyhne E.K."/>
            <person name="Kogle M.E."/>
            <person name="Wiebenga A."/>
            <person name="Kun R.S."/>
            <person name="Lubbers R.J."/>
            <person name="Makela M.R."/>
            <person name="Barry K."/>
            <person name="Chovatia M."/>
            <person name="Clum A."/>
            <person name="Daum C."/>
            <person name="Haridas S."/>
            <person name="He G."/>
            <person name="LaButti K."/>
            <person name="Lipzen A."/>
            <person name="Mondo S."/>
            <person name="Riley R."/>
            <person name="Salamov A."/>
            <person name="Simmons B.A."/>
            <person name="Magnuson J.K."/>
            <person name="Henrissat B."/>
            <person name="Mortensen U.H."/>
            <person name="Larsen T.O."/>
            <person name="Devries R.P."/>
            <person name="Grigoriev I.V."/>
            <person name="Machida M."/>
            <person name="Baker S.E."/>
            <person name="Andersen M.R."/>
        </authorList>
    </citation>
    <scope>NUCLEOTIDE SEQUENCE [LARGE SCALE GENOMIC DNA]</scope>
    <source>
        <strain evidence="6 7">CBS 117625</strain>
    </source>
</reference>
<gene>
    <name evidence="6" type="ORF">BDV38DRAFT_268556</name>
</gene>
<organism evidence="6 7">
    <name type="scientific">Aspergillus pseudotamarii</name>
    <dbReference type="NCBI Taxonomy" id="132259"/>
    <lineage>
        <taxon>Eukaryota</taxon>
        <taxon>Fungi</taxon>
        <taxon>Dikarya</taxon>
        <taxon>Ascomycota</taxon>
        <taxon>Pezizomycotina</taxon>
        <taxon>Eurotiomycetes</taxon>
        <taxon>Eurotiomycetidae</taxon>
        <taxon>Eurotiales</taxon>
        <taxon>Aspergillaceae</taxon>
        <taxon>Aspergillus</taxon>
        <taxon>Aspergillus subgen. Circumdati</taxon>
    </lineage>
</organism>
<dbReference type="SUPFAM" id="SSF51735">
    <property type="entry name" value="NAD(P)-binding Rossmann-fold domains"/>
    <property type="match status" value="1"/>
</dbReference>
<dbReference type="EMBL" id="ML743558">
    <property type="protein sequence ID" value="KAE8141297.1"/>
    <property type="molecule type" value="Genomic_DNA"/>
</dbReference>
<keyword evidence="3" id="KW-0521">NADP</keyword>
<dbReference type="Gene3D" id="3.40.50.720">
    <property type="entry name" value="NAD(P)-binding Rossmann-like Domain"/>
    <property type="match status" value="1"/>
</dbReference>
<dbReference type="InterPro" id="IPR020843">
    <property type="entry name" value="ER"/>
</dbReference>
<dbReference type="PANTHER" id="PTHR45348">
    <property type="entry name" value="HYPOTHETICAL OXIDOREDUCTASE (EUROFUNG)"/>
    <property type="match status" value="1"/>
</dbReference>
<dbReference type="Gene3D" id="3.90.180.10">
    <property type="entry name" value="Medium-chain alcohol dehydrogenases, catalytic domain"/>
    <property type="match status" value="1"/>
</dbReference>
<dbReference type="InterPro" id="IPR011032">
    <property type="entry name" value="GroES-like_sf"/>
</dbReference>
<evidence type="ECO:0000313" key="6">
    <source>
        <dbReference type="EMBL" id="KAE8141297.1"/>
    </source>
</evidence>
<dbReference type="RefSeq" id="XP_031917360.1">
    <property type="nucleotide sequence ID" value="XM_032056793.1"/>
</dbReference>
<comment type="similarity">
    <text evidence="1">Belongs to the zinc-containing alcohol dehydrogenase family.</text>
</comment>
<dbReference type="OrthoDB" id="3509362at2759"/>
<dbReference type="Proteomes" id="UP000325672">
    <property type="component" value="Unassembled WGS sequence"/>
</dbReference>
<dbReference type="AlphaFoldDB" id="A0A5N6T4R2"/>
<evidence type="ECO:0000256" key="1">
    <source>
        <dbReference type="ARBA" id="ARBA00008072"/>
    </source>
</evidence>
<dbReference type="Pfam" id="PF08240">
    <property type="entry name" value="ADH_N"/>
    <property type="match status" value="1"/>
</dbReference>
<name>A0A5N6T4R2_ASPPS</name>
<dbReference type="CDD" id="cd08249">
    <property type="entry name" value="enoyl_reductase_like"/>
    <property type="match status" value="1"/>
</dbReference>
<evidence type="ECO:0000313" key="7">
    <source>
        <dbReference type="Proteomes" id="UP000325672"/>
    </source>
</evidence>